<feature type="domain" description="CENP-V/GFA" evidence="4">
    <location>
        <begin position="7"/>
        <end position="112"/>
    </location>
</feature>
<organism evidence="5 6">
    <name type="scientific">Devosia sediminis</name>
    <dbReference type="NCBI Taxonomy" id="2798801"/>
    <lineage>
        <taxon>Bacteria</taxon>
        <taxon>Pseudomonadati</taxon>
        <taxon>Pseudomonadota</taxon>
        <taxon>Alphaproteobacteria</taxon>
        <taxon>Hyphomicrobiales</taxon>
        <taxon>Devosiaceae</taxon>
        <taxon>Devosia</taxon>
    </lineage>
</organism>
<evidence type="ECO:0000313" key="6">
    <source>
        <dbReference type="Proteomes" id="UP000602124"/>
    </source>
</evidence>
<dbReference type="PROSITE" id="PS51891">
    <property type="entry name" value="CENP_V_GFA"/>
    <property type="match status" value="1"/>
</dbReference>
<evidence type="ECO:0000259" key="4">
    <source>
        <dbReference type="PROSITE" id="PS51891"/>
    </source>
</evidence>
<dbReference type="InterPro" id="IPR011057">
    <property type="entry name" value="Mss4-like_sf"/>
</dbReference>
<dbReference type="SUPFAM" id="SSF51316">
    <property type="entry name" value="Mss4-like"/>
    <property type="match status" value="1"/>
</dbReference>
<dbReference type="Proteomes" id="UP000602124">
    <property type="component" value="Unassembled WGS sequence"/>
</dbReference>
<gene>
    <name evidence="5" type="ORF">JEQ47_16540</name>
</gene>
<dbReference type="Gene3D" id="2.170.150.70">
    <property type="match status" value="1"/>
</dbReference>
<dbReference type="AlphaFoldDB" id="A0A934J233"/>
<dbReference type="EMBL" id="JAEKMH010000004">
    <property type="protein sequence ID" value="MBJ3786335.1"/>
    <property type="molecule type" value="Genomic_DNA"/>
</dbReference>
<keyword evidence="6" id="KW-1185">Reference proteome</keyword>
<evidence type="ECO:0000256" key="2">
    <source>
        <dbReference type="ARBA" id="ARBA00022723"/>
    </source>
</evidence>
<comment type="caution">
    <text evidence="5">The sequence shown here is derived from an EMBL/GenBank/DDBJ whole genome shotgun (WGS) entry which is preliminary data.</text>
</comment>
<dbReference type="InterPro" id="IPR006913">
    <property type="entry name" value="CENP-V/GFA"/>
</dbReference>
<reference evidence="5" key="1">
    <citation type="submission" date="2020-12" db="EMBL/GenBank/DDBJ databases">
        <title>Devosia sp. MSA67 isolated from Mo River.</title>
        <authorList>
            <person name="Ma F."/>
            <person name="Zi Z."/>
        </authorList>
    </citation>
    <scope>NUCLEOTIDE SEQUENCE</scope>
    <source>
        <strain evidence="5">MSA67</strain>
    </source>
</reference>
<evidence type="ECO:0000313" key="5">
    <source>
        <dbReference type="EMBL" id="MBJ3786335.1"/>
    </source>
</evidence>
<comment type="similarity">
    <text evidence="1">Belongs to the Gfa family.</text>
</comment>
<proteinExistence type="inferred from homology"/>
<sequence>MAGSALITGTCHCGAVSITVPAPPSEITHCNCSLCRRYGVLWAYYQMAEVTIETKGTDTYAWGGRNVDFHRCTKCGCVTHWWPRKAGRDRLGINIRLFDQALIEGAKIHHKDSAGTGLFH</sequence>
<dbReference type="Pfam" id="PF04828">
    <property type="entry name" value="GFA"/>
    <property type="match status" value="1"/>
</dbReference>
<protein>
    <submittedName>
        <fullName evidence="5">GFA family protein</fullName>
    </submittedName>
</protein>
<dbReference type="GO" id="GO:0016846">
    <property type="term" value="F:carbon-sulfur lyase activity"/>
    <property type="evidence" value="ECO:0007669"/>
    <property type="project" value="InterPro"/>
</dbReference>
<dbReference type="RefSeq" id="WP_198877528.1">
    <property type="nucleotide sequence ID" value="NZ_JAEKMH010000004.1"/>
</dbReference>
<evidence type="ECO:0000256" key="1">
    <source>
        <dbReference type="ARBA" id="ARBA00005495"/>
    </source>
</evidence>
<dbReference type="PANTHER" id="PTHR28620:SF1">
    <property type="entry name" value="CENP-V_GFA DOMAIN-CONTAINING PROTEIN"/>
    <property type="match status" value="1"/>
</dbReference>
<accession>A0A934J233</accession>
<dbReference type="InterPro" id="IPR052355">
    <property type="entry name" value="CENP-V-like"/>
</dbReference>
<evidence type="ECO:0000256" key="3">
    <source>
        <dbReference type="ARBA" id="ARBA00022833"/>
    </source>
</evidence>
<dbReference type="GO" id="GO:0046872">
    <property type="term" value="F:metal ion binding"/>
    <property type="evidence" value="ECO:0007669"/>
    <property type="project" value="UniProtKB-KW"/>
</dbReference>
<name>A0A934J233_9HYPH</name>
<keyword evidence="2" id="KW-0479">Metal-binding</keyword>
<keyword evidence="3" id="KW-0862">Zinc</keyword>
<dbReference type="PANTHER" id="PTHR28620">
    <property type="entry name" value="CENTROMERE PROTEIN V"/>
    <property type="match status" value="1"/>
</dbReference>